<dbReference type="Proteomes" id="UP000469011">
    <property type="component" value="Unassembled WGS sequence"/>
</dbReference>
<evidence type="ECO:0008006" key="3">
    <source>
        <dbReference type="Google" id="ProtNLM"/>
    </source>
</evidence>
<dbReference type="EMBL" id="JAAAMG010000002">
    <property type="protein sequence ID" value="NDW03570.1"/>
    <property type="molecule type" value="Genomic_DNA"/>
</dbReference>
<dbReference type="AlphaFoldDB" id="A0A6N9SWV1"/>
<name>A0A6N9SWV1_9HYPH</name>
<keyword evidence="2" id="KW-1185">Reference proteome</keyword>
<dbReference type="InterPro" id="IPR017495">
    <property type="entry name" value="PuhC"/>
</dbReference>
<comment type="caution">
    <text evidence="1">The sequence shown here is derived from an EMBL/GenBank/DDBJ whole genome shotgun (WGS) entry which is preliminary data.</text>
</comment>
<organism evidence="1 2">
    <name type="scientific">Jiella pacifica</name>
    <dbReference type="NCBI Taxonomy" id="2696469"/>
    <lineage>
        <taxon>Bacteria</taxon>
        <taxon>Pseudomonadati</taxon>
        <taxon>Pseudomonadota</taxon>
        <taxon>Alphaproteobacteria</taxon>
        <taxon>Hyphomicrobiales</taxon>
        <taxon>Aurantimonadaceae</taxon>
        <taxon>Jiella</taxon>
    </lineage>
</organism>
<proteinExistence type="predicted"/>
<gene>
    <name evidence="1" type="ORF">GTK09_03945</name>
</gene>
<reference evidence="1 2" key="1">
    <citation type="submission" date="2020-01" db="EMBL/GenBank/DDBJ databases">
        <title>Jiella pacifica sp. nov.</title>
        <authorList>
            <person name="Xue Z."/>
            <person name="Zhu S."/>
            <person name="Chen J."/>
            <person name="Yang J."/>
        </authorList>
    </citation>
    <scope>NUCLEOTIDE SEQUENCE [LARGE SCALE GENOMIC DNA]</scope>
    <source>
        <strain evidence="1 2">40Bstr34</strain>
    </source>
</reference>
<protein>
    <recommendedName>
        <fullName evidence="3">Photosynthetic complex assembly protein</fullName>
    </recommendedName>
</protein>
<dbReference type="NCBIfam" id="TIGR03054">
    <property type="entry name" value="photo_alph_chp1"/>
    <property type="match status" value="1"/>
</dbReference>
<evidence type="ECO:0000313" key="2">
    <source>
        <dbReference type="Proteomes" id="UP000469011"/>
    </source>
</evidence>
<dbReference type="RefSeq" id="WP_163461189.1">
    <property type="nucleotide sequence ID" value="NZ_JAAAMG010000002.1"/>
</dbReference>
<accession>A0A6N9SWV1</accession>
<evidence type="ECO:0000313" key="1">
    <source>
        <dbReference type="EMBL" id="NDW03570.1"/>
    </source>
</evidence>
<sequence>MRALAAAIRNGSIKISPDPEKPIPRPILMSAGALALVALVSIATGRTTGVGLADTPEMRTIAHRALQLAEHEDGSAAVIDAGTRAPLISVGVGEGAFAVEALRNLARDRVRKGVPAGGAYVLALKSDGRLVLEDPETSQQVELRAFGEKQARAFVGLLPAAGAEITGGEK</sequence>